<dbReference type="AlphaFoldDB" id="A0A4Y7KQK2"/>
<evidence type="ECO:0000313" key="2">
    <source>
        <dbReference type="Proteomes" id="UP000316621"/>
    </source>
</evidence>
<protein>
    <submittedName>
        <fullName evidence="1">Uncharacterized protein</fullName>
    </submittedName>
</protein>
<dbReference type="Gramene" id="RZC75613">
    <property type="protein sequence ID" value="RZC75613"/>
    <property type="gene ID" value="C5167_051096"/>
</dbReference>
<gene>
    <name evidence="1" type="ORF">C5167_051096</name>
</gene>
<keyword evidence="2" id="KW-1185">Reference proteome</keyword>
<feature type="non-terminal residue" evidence="1">
    <location>
        <position position="1"/>
    </location>
</feature>
<reference evidence="1 2" key="1">
    <citation type="journal article" date="2018" name="Science">
        <title>The opium poppy genome and morphinan production.</title>
        <authorList>
            <person name="Guo L."/>
            <person name="Winzer T."/>
            <person name="Yang X."/>
            <person name="Li Y."/>
            <person name="Ning Z."/>
            <person name="He Z."/>
            <person name="Teodor R."/>
            <person name="Lu Y."/>
            <person name="Bowser T.A."/>
            <person name="Graham I.A."/>
            <person name="Ye K."/>
        </authorList>
    </citation>
    <scope>NUCLEOTIDE SEQUENCE [LARGE SCALE GENOMIC DNA]</scope>
    <source>
        <strain evidence="2">cv. HN1</strain>
        <tissue evidence="1">Leaves</tissue>
    </source>
</reference>
<dbReference type="Proteomes" id="UP000316621">
    <property type="component" value="Chromosome 8"/>
</dbReference>
<proteinExistence type="predicted"/>
<name>A0A4Y7KQK2_PAPSO</name>
<dbReference type="EMBL" id="CM010722">
    <property type="protein sequence ID" value="RZC75613.1"/>
    <property type="molecule type" value="Genomic_DNA"/>
</dbReference>
<organism evidence="1 2">
    <name type="scientific">Papaver somniferum</name>
    <name type="common">Opium poppy</name>
    <dbReference type="NCBI Taxonomy" id="3469"/>
    <lineage>
        <taxon>Eukaryota</taxon>
        <taxon>Viridiplantae</taxon>
        <taxon>Streptophyta</taxon>
        <taxon>Embryophyta</taxon>
        <taxon>Tracheophyta</taxon>
        <taxon>Spermatophyta</taxon>
        <taxon>Magnoliopsida</taxon>
        <taxon>Ranunculales</taxon>
        <taxon>Papaveraceae</taxon>
        <taxon>Papaveroideae</taxon>
        <taxon>Papaver</taxon>
    </lineage>
</organism>
<evidence type="ECO:0000313" key="1">
    <source>
        <dbReference type="EMBL" id="RZC75613.1"/>
    </source>
</evidence>
<sequence length="111" mass="13028">IHWVTLKLHKDQRSFDGRMLDKLGAHYVLNFQDFLRYAEYKPLEGQSKWLSVQEKDVIGVERRVRGNPAEIKKLYKLRENELTSAISRVENSNSVGRFVYEAQGHVRVLVQ</sequence>
<accession>A0A4Y7KQK2</accession>
<feature type="non-terminal residue" evidence="1">
    <location>
        <position position="111"/>
    </location>
</feature>